<dbReference type="Pfam" id="PF00817">
    <property type="entry name" value="IMS"/>
    <property type="match status" value="1"/>
</dbReference>
<dbReference type="OrthoDB" id="9808813at2"/>
<dbReference type="HAMAP" id="MF_01113">
    <property type="entry name" value="DNApol_IV"/>
    <property type="match status" value="1"/>
</dbReference>
<dbReference type="InterPro" id="IPR050116">
    <property type="entry name" value="DNA_polymerase-Y"/>
</dbReference>
<dbReference type="PANTHER" id="PTHR11076:SF35">
    <property type="entry name" value="DNA REPAIR PROTEIN HOMOLOG YOBH"/>
    <property type="match status" value="1"/>
</dbReference>
<dbReference type="InterPro" id="IPR001126">
    <property type="entry name" value="UmuC"/>
</dbReference>
<dbReference type="GO" id="GO:0042276">
    <property type="term" value="P:error-prone translesion synthesis"/>
    <property type="evidence" value="ECO:0007669"/>
    <property type="project" value="TreeGrafter"/>
</dbReference>
<keyword evidence="2" id="KW-0548">Nucleotidyltransferase</keyword>
<dbReference type="GO" id="GO:0000287">
    <property type="term" value="F:magnesium ion binding"/>
    <property type="evidence" value="ECO:0007669"/>
    <property type="project" value="UniProtKB-UniRule"/>
</dbReference>
<comment type="function">
    <text evidence="2">Poorly processive, error-prone DNA polymerase involved in untargeted mutagenesis. Copies undamaged DNA at stalled replication forks, which arise in vivo from mismatched or misaligned primer ends. These misaligned primers can be extended by PolIV. Exhibits no 3'-5' exonuclease (proofreading) activity. May be involved in translesional synthesis, in conjunction with the beta clamp from PolIII.</text>
</comment>
<proteinExistence type="inferred from homology"/>
<dbReference type="Gene3D" id="3.30.70.270">
    <property type="match status" value="1"/>
</dbReference>
<dbReference type="PROSITE" id="PS50173">
    <property type="entry name" value="UMUC"/>
    <property type="match status" value="1"/>
</dbReference>
<comment type="similarity">
    <text evidence="1 2">Belongs to the DNA polymerase type-Y family.</text>
</comment>
<accession>A0A415PN02</accession>
<comment type="catalytic activity">
    <reaction evidence="2">
        <text>DNA(n) + a 2'-deoxyribonucleoside 5'-triphosphate = DNA(n+1) + diphosphate</text>
        <dbReference type="Rhea" id="RHEA:22508"/>
        <dbReference type="Rhea" id="RHEA-COMP:17339"/>
        <dbReference type="Rhea" id="RHEA-COMP:17340"/>
        <dbReference type="ChEBI" id="CHEBI:33019"/>
        <dbReference type="ChEBI" id="CHEBI:61560"/>
        <dbReference type="ChEBI" id="CHEBI:173112"/>
        <dbReference type="EC" id="2.7.7.7"/>
    </reaction>
</comment>
<dbReference type="PANTHER" id="PTHR11076">
    <property type="entry name" value="DNA REPAIR POLYMERASE UMUC / TRANSFERASE FAMILY MEMBER"/>
    <property type="match status" value="1"/>
</dbReference>
<dbReference type="InterPro" id="IPR022880">
    <property type="entry name" value="DNApol_IV"/>
</dbReference>
<keyword evidence="2" id="KW-0227">DNA damage</keyword>
<organism evidence="4 5">
    <name type="scientific">Amedibacillus dolichus</name>
    <dbReference type="NCBI Taxonomy" id="31971"/>
    <lineage>
        <taxon>Bacteria</taxon>
        <taxon>Bacillati</taxon>
        <taxon>Bacillota</taxon>
        <taxon>Erysipelotrichia</taxon>
        <taxon>Erysipelotrichales</taxon>
        <taxon>Erysipelotrichaceae</taxon>
        <taxon>Amedibacillus</taxon>
    </lineage>
</organism>
<evidence type="ECO:0000256" key="2">
    <source>
        <dbReference type="HAMAP-Rule" id="MF_01113"/>
    </source>
</evidence>
<dbReference type="Gene3D" id="3.30.1490.100">
    <property type="entry name" value="DNA polymerase, Y-family, little finger domain"/>
    <property type="match status" value="1"/>
</dbReference>
<comment type="subunit">
    <text evidence="2">Monomer.</text>
</comment>
<evidence type="ECO:0000313" key="5">
    <source>
        <dbReference type="Proteomes" id="UP000284868"/>
    </source>
</evidence>
<dbReference type="EMBL" id="QRPK01000009">
    <property type="protein sequence ID" value="RHM14112.1"/>
    <property type="molecule type" value="Genomic_DNA"/>
</dbReference>
<keyword evidence="2" id="KW-0460">Magnesium</keyword>
<dbReference type="Proteomes" id="UP000284868">
    <property type="component" value="Unassembled WGS sequence"/>
</dbReference>
<dbReference type="InterPro" id="IPR036775">
    <property type="entry name" value="DNA_pol_Y-fam_lit_finger_sf"/>
</dbReference>
<comment type="caution">
    <text evidence="4">The sequence shown here is derived from an EMBL/GenBank/DDBJ whole genome shotgun (WGS) entry which is preliminary data.</text>
</comment>
<gene>
    <name evidence="2" type="primary">dinB</name>
    <name evidence="4" type="ORF">DWZ83_03135</name>
</gene>
<dbReference type="Gene3D" id="3.40.1170.60">
    <property type="match status" value="1"/>
</dbReference>
<evidence type="ECO:0000313" key="4">
    <source>
        <dbReference type="EMBL" id="RHM14112.1"/>
    </source>
</evidence>
<keyword evidence="2" id="KW-0234">DNA repair</keyword>
<comment type="subcellular location">
    <subcellularLocation>
        <location evidence="2">Cytoplasm</location>
    </subcellularLocation>
</comment>
<feature type="binding site" evidence="2">
    <location>
        <position position="9"/>
    </location>
    <ligand>
        <name>Mg(2+)</name>
        <dbReference type="ChEBI" id="CHEBI:18420"/>
    </ligand>
</feature>
<dbReference type="SUPFAM" id="SSF100879">
    <property type="entry name" value="Lesion bypass DNA polymerase (Y-family), little finger domain"/>
    <property type="match status" value="1"/>
</dbReference>
<name>A0A415PN02_9FIRM</name>
<dbReference type="EC" id="2.7.7.7" evidence="2"/>
<dbReference type="GO" id="GO:0003684">
    <property type="term" value="F:damaged DNA binding"/>
    <property type="evidence" value="ECO:0007669"/>
    <property type="project" value="InterPro"/>
</dbReference>
<keyword evidence="2" id="KW-0238">DNA-binding</keyword>
<feature type="active site" evidence="2">
    <location>
        <position position="106"/>
    </location>
</feature>
<reference evidence="4 5" key="1">
    <citation type="submission" date="2018-08" db="EMBL/GenBank/DDBJ databases">
        <title>A genome reference for cultivated species of the human gut microbiota.</title>
        <authorList>
            <person name="Zou Y."/>
            <person name="Xue W."/>
            <person name="Luo G."/>
        </authorList>
    </citation>
    <scope>NUCLEOTIDE SEQUENCE [LARGE SCALE GENOMIC DNA]</scope>
    <source>
        <strain evidence="4 5">AF35-6BH</strain>
    </source>
</reference>
<dbReference type="InterPro" id="IPR043502">
    <property type="entry name" value="DNA/RNA_pol_sf"/>
</dbReference>
<dbReference type="GO" id="GO:0006261">
    <property type="term" value="P:DNA-templated DNA replication"/>
    <property type="evidence" value="ECO:0007669"/>
    <property type="project" value="UniProtKB-UniRule"/>
</dbReference>
<keyword evidence="2" id="KW-0963">Cytoplasm</keyword>
<evidence type="ECO:0000256" key="1">
    <source>
        <dbReference type="ARBA" id="ARBA00010945"/>
    </source>
</evidence>
<keyword evidence="5" id="KW-1185">Reference proteome</keyword>
<dbReference type="GO" id="GO:0005829">
    <property type="term" value="C:cytosol"/>
    <property type="evidence" value="ECO:0007669"/>
    <property type="project" value="TreeGrafter"/>
</dbReference>
<feature type="site" description="Substrate discrimination" evidence="2">
    <location>
        <position position="14"/>
    </location>
</feature>
<dbReference type="GO" id="GO:0003887">
    <property type="term" value="F:DNA-directed DNA polymerase activity"/>
    <property type="evidence" value="ECO:0007669"/>
    <property type="project" value="UniProtKB-UniRule"/>
</dbReference>
<dbReference type="Pfam" id="PF11799">
    <property type="entry name" value="IMS_C"/>
    <property type="match status" value="1"/>
</dbReference>
<feature type="domain" description="UmuC" evidence="3">
    <location>
        <begin position="5"/>
        <end position="187"/>
    </location>
</feature>
<dbReference type="Gene3D" id="1.10.150.20">
    <property type="entry name" value="5' to 3' exonuclease, C-terminal subdomain"/>
    <property type="match status" value="1"/>
</dbReference>
<dbReference type="CDD" id="cd03586">
    <property type="entry name" value="PolY_Pol_IV_kappa"/>
    <property type="match status" value="1"/>
</dbReference>
<keyword evidence="2" id="KW-0808">Transferase</keyword>
<keyword evidence="2" id="KW-0235">DNA replication</keyword>
<keyword evidence="2" id="KW-0239">DNA-directed DNA polymerase</keyword>
<feature type="binding site" evidence="2">
    <location>
        <position position="105"/>
    </location>
    <ligand>
        <name>Mg(2+)</name>
        <dbReference type="ChEBI" id="CHEBI:18420"/>
    </ligand>
</feature>
<dbReference type="InterPro" id="IPR017961">
    <property type="entry name" value="DNA_pol_Y-fam_little_finger"/>
</dbReference>
<protein>
    <recommendedName>
        <fullName evidence="2">DNA polymerase IV</fullName>
        <shortName evidence="2">Pol IV</shortName>
        <ecNumber evidence="2">2.7.7.7</ecNumber>
    </recommendedName>
</protein>
<dbReference type="AlphaFoldDB" id="A0A415PN02"/>
<comment type="cofactor">
    <cofactor evidence="2">
        <name>Mg(2+)</name>
        <dbReference type="ChEBI" id="CHEBI:18420"/>
    </cofactor>
    <text evidence="2">Binds 2 magnesium ions per subunit.</text>
</comment>
<evidence type="ECO:0000259" key="3">
    <source>
        <dbReference type="PROSITE" id="PS50173"/>
    </source>
</evidence>
<dbReference type="InterPro" id="IPR043128">
    <property type="entry name" value="Rev_trsase/Diguanyl_cyclase"/>
</dbReference>
<keyword evidence="2" id="KW-0479">Metal-binding</keyword>
<dbReference type="GO" id="GO:0006281">
    <property type="term" value="P:DNA repair"/>
    <property type="evidence" value="ECO:0007669"/>
    <property type="project" value="UniProtKB-UniRule"/>
</dbReference>
<keyword evidence="2" id="KW-0515">Mutator protein</keyword>
<sequence length="413" mass="47756">MERVILHSDINHCYAQIEEMKFPQLREVCMAVGGSERSRHGIILAKNDKAKECGVKTGESLREAFVKCPQLRIIPPNYEEYVYYSEKVKEIYQAYSDKVESFGLDEAWIDVSESTKLFGSGYEIATEIQKRVKDELGLSVSIGISYNKVFAKMGSDMKKNMGLVEITRTNFRDMLWPLPIEHLFYVGKATAKKLRQYSIVTIGELAQLPRVWLKEHFGKMGELVWWFANGQDISEVAFHNQKEEVKSIGNGITTPRDLCTFEEAKIVFYVLAESVASRLREQGLQGNVISISLRNKYLESITRQCKIDKATNLASEIMEHILLLLKENYDFHIPLRSVAVSISGIQYIECYRQLNLFVDEKNYQKQQRLEQVVDDIRKKYGFKKIQRCCMLIDQGLSDFQPQRDHVIHPESFF</sequence>
<dbReference type="GO" id="GO:0009432">
    <property type="term" value="P:SOS response"/>
    <property type="evidence" value="ECO:0007669"/>
    <property type="project" value="TreeGrafter"/>
</dbReference>
<dbReference type="SUPFAM" id="SSF56672">
    <property type="entry name" value="DNA/RNA polymerases"/>
    <property type="match status" value="1"/>
</dbReference>
<dbReference type="RefSeq" id="WP_118365353.1">
    <property type="nucleotide sequence ID" value="NZ_QRPK01000009.1"/>
</dbReference>